<dbReference type="CDD" id="cd00751">
    <property type="entry name" value="thiolase"/>
    <property type="match status" value="1"/>
</dbReference>
<organism evidence="10 11">
    <name type="scientific">Thelephora terrestris</name>
    <dbReference type="NCBI Taxonomy" id="56493"/>
    <lineage>
        <taxon>Eukaryota</taxon>
        <taxon>Fungi</taxon>
        <taxon>Dikarya</taxon>
        <taxon>Basidiomycota</taxon>
        <taxon>Agaricomycotina</taxon>
        <taxon>Agaricomycetes</taxon>
        <taxon>Thelephorales</taxon>
        <taxon>Thelephoraceae</taxon>
        <taxon>Thelephora</taxon>
    </lineage>
</organism>
<dbReference type="NCBIfam" id="TIGR01930">
    <property type="entry name" value="AcCoA-C-Actrans"/>
    <property type="match status" value="1"/>
</dbReference>
<dbReference type="AlphaFoldDB" id="A0A9P6L7L1"/>
<evidence type="ECO:0000256" key="5">
    <source>
        <dbReference type="ARBA" id="ARBA00047605"/>
    </source>
</evidence>
<dbReference type="PROSITE" id="PS00098">
    <property type="entry name" value="THIOLASE_1"/>
    <property type="match status" value="1"/>
</dbReference>
<evidence type="ECO:0000256" key="6">
    <source>
        <dbReference type="PIRSR" id="PIRSR000429-1"/>
    </source>
</evidence>
<dbReference type="InterPro" id="IPR050215">
    <property type="entry name" value="Thiolase-like_sf_Thiolase"/>
</dbReference>
<comment type="similarity">
    <text evidence="2 7">Belongs to the thiolase-like superfamily. Thiolase family.</text>
</comment>
<dbReference type="InterPro" id="IPR020616">
    <property type="entry name" value="Thiolase_N"/>
</dbReference>
<evidence type="ECO:0000256" key="3">
    <source>
        <dbReference type="ARBA" id="ARBA00022679"/>
    </source>
</evidence>
<keyword evidence="4 7" id="KW-0012">Acyltransferase</keyword>
<accession>A0A9P6L7L1</accession>
<evidence type="ECO:0000313" key="10">
    <source>
        <dbReference type="EMBL" id="KAF9785800.1"/>
    </source>
</evidence>
<feature type="domain" description="Thiolase N-terminal" evidence="8">
    <location>
        <begin position="45"/>
        <end position="294"/>
    </location>
</feature>
<dbReference type="PANTHER" id="PTHR43853">
    <property type="entry name" value="3-KETOACYL-COA THIOLASE, PEROXISOMAL"/>
    <property type="match status" value="1"/>
</dbReference>
<feature type="active site" description="Proton acceptor" evidence="6">
    <location>
        <position position="381"/>
    </location>
</feature>
<evidence type="ECO:0000259" key="8">
    <source>
        <dbReference type="Pfam" id="PF00108"/>
    </source>
</evidence>
<dbReference type="EMBL" id="WIUZ02000006">
    <property type="protein sequence ID" value="KAF9785800.1"/>
    <property type="molecule type" value="Genomic_DNA"/>
</dbReference>
<feature type="active site" description="Proton acceptor" evidence="6">
    <location>
        <position position="411"/>
    </location>
</feature>
<evidence type="ECO:0000256" key="1">
    <source>
        <dbReference type="ARBA" id="ARBA00004872"/>
    </source>
</evidence>
<protein>
    <submittedName>
        <fullName evidence="10">3-ketoacyl-CoA thiolase</fullName>
    </submittedName>
</protein>
<dbReference type="GO" id="GO:0005777">
    <property type="term" value="C:peroxisome"/>
    <property type="evidence" value="ECO:0007669"/>
    <property type="project" value="TreeGrafter"/>
</dbReference>
<dbReference type="GO" id="GO:0006635">
    <property type="term" value="P:fatty acid beta-oxidation"/>
    <property type="evidence" value="ECO:0007669"/>
    <property type="project" value="TreeGrafter"/>
</dbReference>
<comment type="catalytic activity">
    <reaction evidence="5">
        <text>an acyl-CoA + acetyl-CoA = a 3-oxoacyl-CoA + CoA</text>
        <dbReference type="Rhea" id="RHEA:21564"/>
        <dbReference type="ChEBI" id="CHEBI:57287"/>
        <dbReference type="ChEBI" id="CHEBI:57288"/>
        <dbReference type="ChEBI" id="CHEBI:58342"/>
        <dbReference type="ChEBI" id="CHEBI:90726"/>
        <dbReference type="EC" id="2.3.1.16"/>
    </reaction>
</comment>
<dbReference type="InterPro" id="IPR020617">
    <property type="entry name" value="Thiolase_C"/>
</dbReference>
<evidence type="ECO:0000256" key="4">
    <source>
        <dbReference type="ARBA" id="ARBA00023315"/>
    </source>
</evidence>
<dbReference type="InterPro" id="IPR020615">
    <property type="entry name" value="Thiolase_acyl_enz_int_AS"/>
</dbReference>
<evidence type="ECO:0000256" key="7">
    <source>
        <dbReference type="RuleBase" id="RU003557"/>
    </source>
</evidence>
<comment type="pathway">
    <text evidence="1">Lipid metabolism; fatty acid metabolism.</text>
</comment>
<dbReference type="Pfam" id="PF00108">
    <property type="entry name" value="Thiolase_N"/>
    <property type="match status" value="1"/>
</dbReference>
<name>A0A9P6L7L1_9AGAM</name>
<comment type="caution">
    <text evidence="10">The sequence shown here is derived from an EMBL/GenBank/DDBJ whole genome shotgun (WGS) entry which is preliminary data.</text>
</comment>
<dbReference type="Gene3D" id="3.40.47.10">
    <property type="match status" value="2"/>
</dbReference>
<reference evidence="10" key="1">
    <citation type="journal article" date="2020" name="Nat. Commun.">
        <title>Large-scale genome sequencing of mycorrhizal fungi provides insights into the early evolution of symbiotic traits.</title>
        <authorList>
            <person name="Miyauchi S."/>
            <person name="Kiss E."/>
            <person name="Kuo A."/>
            <person name="Drula E."/>
            <person name="Kohler A."/>
            <person name="Sanchez-Garcia M."/>
            <person name="Morin E."/>
            <person name="Andreopoulos B."/>
            <person name="Barry K.W."/>
            <person name="Bonito G."/>
            <person name="Buee M."/>
            <person name="Carver A."/>
            <person name="Chen C."/>
            <person name="Cichocki N."/>
            <person name="Clum A."/>
            <person name="Culley D."/>
            <person name="Crous P.W."/>
            <person name="Fauchery L."/>
            <person name="Girlanda M."/>
            <person name="Hayes R.D."/>
            <person name="Keri Z."/>
            <person name="LaButti K."/>
            <person name="Lipzen A."/>
            <person name="Lombard V."/>
            <person name="Magnuson J."/>
            <person name="Maillard F."/>
            <person name="Murat C."/>
            <person name="Nolan M."/>
            <person name="Ohm R.A."/>
            <person name="Pangilinan J."/>
            <person name="Pereira M.F."/>
            <person name="Perotto S."/>
            <person name="Peter M."/>
            <person name="Pfister S."/>
            <person name="Riley R."/>
            <person name="Sitrit Y."/>
            <person name="Stielow J.B."/>
            <person name="Szollosi G."/>
            <person name="Zifcakova L."/>
            <person name="Stursova M."/>
            <person name="Spatafora J.W."/>
            <person name="Tedersoo L."/>
            <person name="Vaario L.M."/>
            <person name="Yamada A."/>
            <person name="Yan M."/>
            <person name="Wang P."/>
            <person name="Xu J."/>
            <person name="Bruns T."/>
            <person name="Baldrian P."/>
            <person name="Vilgalys R."/>
            <person name="Dunand C."/>
            <person name="Henrissat B."/>
            <person name="Grigoriev I.V."/>
            <person name="Hibbett D."/>
            <person name="Nagy L.G."/>
            <person name="Martin F.M."/>
        </authorList>
    </citation>
    <scope>NUCLEOTIDE SEQUENCE</scope>
    <source>
        <strain evidence="10">UH-Tt-Lm1</strain>
    </source>
</reference>
<dbReference type="Proteomes" id="UP000736335">
    <property type="component" value="Unassembled WGS sequence"/>
</dbReference>
<evidence type="ECO:0000259" key="9">
    <source>
        <dbReference type="Pfam" id="PF02803"/>
    </source>
</evidence>
<dbReference type="InterPro" id="IPR016039">
    <property type="entry name" value="Thiolase-like"/>
</dbReference>
<evidence type="ECO:0000256" key="2">
    <source>
        <dbReference type="ARBA" id="ARBA00010982"/>
    </source>
</evidence>
<dbReference type="GO" id="GO:0003988">
    <property type="term" value="F:acetyl-CoA C-acyltransferase activity"/>
    <property type="evidence" value="ECO:0007669"/>
    <property type="project" value="UniProtKB-EC"/>
</dbReference>
<sequence>MFSGPLKRVTCPQLLRQSLAAGYASVARTPPKGLREILEKRPEDVVITFAKRTAMGRAKKGQLHNIPVDKLLHSLFKATLEKFPLDPSKIDDICVGTCHPPSPLYISRAAAIAAGIPHEVPISTVNRLCSSGLMAIRNIVHSIQSGEAEVGFAVGVESMSVNPRPTPEITDVVSGNSRSHDCVQPMGWTSEIVAQTYNISREKQDHYAYISHSRAENALRAGKFASEIIPIEVDGRVIGIDDTIRPGVTASSLAALKPVFPQWGLGENMGEATTTAGNASGVGDGAALCVLTTRSRAQKEGWDVLGKWVSSSIVGVEPRVMGIAPVVAIPKLLESTGLKKEDVDLWEINEAFASQFAYCVEQLGVPIEKINPNGGSIALTHPLGMTGARQVVTGLSELQRTGGQVLITSMCIGSGMGAAGLFVNERV</sequence>
<dbReference type="InterPro" id="IPR002155">
    <property type="entry name" value="Thiolase"/>
</dbReference>
<dbReference type="OrthoDB" id="5404651at2759"/>
<proteinExistence type="inferred from homology"/>
<dbReference type="GO" id="GO:0010124">
    <property type="term" value="P:phenylacetate catabolic process"/>
    <property type="evidence" value="ECO:0007669"/>
    <property type="project" value="TreeGrafter"/>
</dbReference>
<dbReference type="SUPFAM" id="SSF53901">
    <property type="entry name" value="Thiolase-like"/>
    <property type="match status" value="2"/>
</dbReference>
<evidence type="ECO:0000313" key="11">
    <source>
        <dbReference type="Proteomes" id="UP000736335"/>
    </source>
</evidence>
<keyword evidence="11" id="KW-1185">Reference proteome</keyword>
<keyword evidence="3 7" id="KW-0808">Transferase</keyword>
<dbReference type="PANTHER" id="PTHR43853:SF10">
    <property type="entry name" value="ACETYL-COA C-ACETYLTRANSFERASE"/>
    <property type="match status" value="1"/>
</dbReference>
<dbReference type="PIRSF" id="PIRSF000429">
    <property type="entry name" value="Ac-CoA_Ac_transf"/>
    <property type="match status" value="1"/>
</dbReference>
<dbReference type="Pfam" id="PF02803">
    <property type="entry name" value="Thiolase_C"/>
    <property type="match status" value="1"/>
</dbReference>
<feature type="active site" description="Acyl-thioester intermediate" evidence="6">
    <location>
        <position position="129"/>
    </location>
</feature>
<reference evidence="10" key="2">
    <citation type="submission" date="2020-11" db="EMBL/GenBank/DDBJ databases">
        <authorList>
            <consortium name="DOE Joint Genome Institute"/>
            <person name="Kuo A."/>
            <person name="Miyauchi S."/>
            <person name="Kiss E."/>
            <person name="Drula E."/>
            <person name="Kohler A."/>
            <person name="Sanchez-Garcia M."/>
            <person name="Andreopoulos B."/>
            <person name="Barry K.W."/>
            <person name="Bonito G."/>
            <person name="Buee M."/>
            <person name="Carver A."/>
            <person name="Chen C."/>
            <person name="Cichocki N."/>
            <person name="Clum A."/>
            <person name="Culley D."/>
            <person name="Crous P.W."/>
            <person name="Fauchery L."/>
            <person name="Girlanda M."/>
            <person name="Hayes R."/>
            <person name="Keri Z."/>
            <person name="Labutti K."/>
            <person name="Lipzen A."/>
            <person name="Lombard V."/>
            <person name="Magnuson J."/>
            <person name="Maillard F."/>
            <person name="Morin E."/>
            <person name="Murat C."/>
            <person name="Nolan M."/>
            <person name="Ohm R."/>
            <person name="Pangilinan J."/>
            <person name="Pereira M."/>
            <person name="Perotto S."/>
            <person name="Peter M."/>
            <person name="Riley R."/>
            <person name="Sitrit Y."/>
            <person name="Stielow B."/>
            <person name="Szollosi G."/>
            <person name="Zifcakova L."/>
            <person name="Stursova M."/>
            <person name="Spatafora J.W."/>
            <person name="Tedersoo L."/>
            <person name="Vaario L.-M."/>
            <person name="Yamada A."/>
            <person name="Yan M."/>
            <person name="Wang P."/>
            <person name="Xu J."/>
            <person name="Bruns T."/>
            <person name="Baldrian P."/>
            <person name="Vilgalys R."/>
            <person name="Henrissat B."/>
            <person name="Grigoriev I.V."/>
            <person name="Hibbett D."/>
            <person name="Nagy L.G."/>
            <person name="Martin F.M."/>
        </authorList>
    </citation>
    <scope>NUCLEOTIDE SEQUENCE</scope>
    <source>
        <strain evidence="10">UH-Tt-Lm1</strain>
    </source>
</reference>
<feature type="domain" description="Thiolase C-terminal" evidence="9">
    <location>
        <begin position="304"/>
        <end position="422"/>
    </location>
</feature>
<gene>
    <name evidence="10" type="ORF">BJ322DRAFT_1005450</name>
</gene>